<organism evidence="11 12">
    <name type="scientific">Leifsonia kafniensis</name>
    <dbReference type="NCBI Taxonomy" id="475957"/>
    <lineage>
        <taxon>Bacteria</taxon>
        <taxon>Bacillati</taxon>
        <taxon>Actinomycetota</taxon>
        <taxon>Actinomycetes</taxon>
        <taxon>Micrococcales</taxon>
        <taxon>Microbacteriaceae</taxon>
        <taxon>Leifsonia</taxon>
    </lineage>
</organism>
<gene>
    <name evidence="11" type="ORF">GCM10022381_18310</name>
</gene>
<keyword evidence="6 8" id="KW-0418">Kinase</keyword>
<evidence type="ECO:0000256" key="10">
    <source>
        <dbReference type="SAM" id="MobiDB-lite"/>
    </source>
</evidence>
<evidence type="ECO:0000256" key="6">
    <source>
        <dbReference type="ARBA" id="ARBA00022777"/>
    </source>
</evidence>
<evidence type="ECO:0000256" key="7">
    <source>
        <dbReference type="ARBA" id="ARBA00022840"/>
    </source>
</evidence>
<evidence type="ECO:0000313" key="12">
    <source>
        <dbReference type="Proteomes" id="UP001501803"/>
    </source>
</evidence>
<dbReference type="Pfam" id="PF00265">
    <property type="entry name" value="TK"/>
    <property type="match status" value="1"/>
</dbReference>
<dbReference type="NCBIfam" id="NF003300">
    <property type="entry name" value="PRK04296.1-5"/>
    <property type="match status" value="1"/>
</dbReference>
<name>A0ABP7KID9_9MICO</name>
<dbReference type="SUPFAM" id="SSF57716">
    <property type="entry name" value="Glucocorticoid receptor-like (DNA-binding domain)"/>
    <property type="match status" value="1"/>
</dbReference>
<dbReference type="PIRSF" id="PIRSF035805">
    <property type="entry name" value="TK_cell"/>
    <property type="match status" value="1"/>
</dbReference>
<feature type="compositionally biased region" description="Basic and acidic residues" evidence="10">
    <location>
        <begin position="205"/>
        <end position="228"/>
    </location>
</feature>
<keyword evidence="4 8" id="KW-0808">Transferase</keyword>
<feature type="region of interest" description="Disordered" evidence="10">
    <location>
        <begin position="203"/>
        <end position="244"/>
    </location>
</feature>
<dbReference type="GO" id="GO:0016301">
    <property type="term" value="F:kinase activity"/>
    <property type="evidence" value="ECO:0007669"/>
    <property type="project" value="UniProtKB-KW"/>
</dbReference>
<evidence type="ECO:0000256" key="2">
    <source>
        <dbReference type="ARBA" id="ARBA00012118"/>
    </source>
</evidence>
<comment type="similarity">
    <text evidence="1 9">Belongs to the thymidine kinase family.</text>
</comment>
<dbReference type="SUPFAM" id="SSF52540">
    <property type="entry name" value="P-loop containing nucleoside triphosphate hydrolases"/>
    <property type="match status" value="1"/>
</dbReference>
<evidence type="ECO:0000256" key="5">
    <source>
        <dbReference type="ARBA" id="ARBA00022741"/>
    </source>
</evidence>
<dbReference type="PANTHER" id="PTHR11441:SF0">
    <property type="entry name" value="THYMIDINE KINASE, CYTOSOLIC"/>
    <property type="match status" value="1"/>
</dbReference>
<evidence type="ECO:0000256" key="4">
    <source>
        <dbReference type="ARBA" id="ARBA00022679"/>
    </source>
</evidence>
<evidence type="ECO:0000256" key="9">
    <source>
        <dbReference type="RuleBase" id="RU004165"/>
    </source>
</evidence>
<dbReference type="InterPro" id="IPR027417">
    <property type="entry name" value="P-loop_NTPase"/>
</dbReference>
<dbReference type="EC" id="2.7.1.21" evidence="2 8"/>
<evidence type="ECO:0000313" key="11">
    <source>
        <dbReference type="EMBL" id="GAA3875963.1"/>
    </source>
</evidence>
<sequence length="244" mass="26708">MAKLYFRYGAMNSGKSTSMLQAAYNYEERGHHVLLAKPAIDTRGDVGILSRLGVTRAVDFLIAPQTDVYALFQERRALTRQTTGRDVSALLLDEAQFLSETQVDDLLRIAILEGVPVLAYGIRTDFQTVAFPGSRRLLEIAHSLEELKTICRCGKKAVFNGRKVDGIFVFDGDQVAIDGVEVTYESLCGSCYLEESDGVLNNRSRSRDSHGLAGEKRRPAGDRRDADVHGGAPTGPPSSSPITQ</sequence>
<reference evidence="12" key="1">
    <citation type="journal article" date="2019" name="Int. J. Syst. Evol. Microbiol.">
        <title>The Global Catalogue of Microorganisms (GCM) 10K type strain sequencing project: providing services to taxonomists for standard genome sequencing and annotation.</title>
        <authorList>
            <consortium name="The Broad Institute Genomics Platform"/>
            <consortium name="The Broad Institute Genome Sequencing Center for Infectious Disease"/>
            <person name="Wu L."/>
            <person name="Ma J."/>
        </authorList>
    </citation>
    <scope>NUCLEOTIDE SEQUENCE [LARGE SCALE GENOMIC DNA]</scope>
    <source>
        <strain evidence="12">JCM 17021</strain>
    </source>
</reference>
<accession>A0ABP7KID9</accession>
<comment type="caution">
    <text evidence="11">The sequence shown here is derived from an EMBL/GenBank/DDBJ whole genome shotgun (WGS) entry which is preliminary data.</text>
</comment>
<keyword evidence="3 8" id="KW-0237">DNA synthesis</keyword>
<dbReference type="PANTHER" id="PTHR11441">
    <property type="entry name" value="THYMIDINE KINASE"/>
    <property type="match status" value="1"/>
</dbReference>
<evidence type="ECO:0000256" key="1">
    <source>
        <dbReference type="ARBA" id="ARBA00007587"/>
    </source>
</evidence>
<evidence type="ECO:0000256" key="3">
    <source>
        <dbReference type="ARBA" id="ARBA00022634"/>
    </source>
</evidence>
<dbReference type="Gene3D" id="3.40.50.300">
    <property type="entry name" value="P-loop containing nucleotide triphosphate hydrolases"/>
    <property type="match status" value="1"/>
</dbReference>
<evidence type="ECO:0000256" key="8">
    <source>
        <dbReference type="RuleBase" id="RU000544"/>
    </source>
</evidence>
<keyword evidence="7 8" id="KW-0067">ATP-binding</keyword>
<keyword evidence="5 8" id="KW-0547">Nucleotide-binding</keyword>
<protein>
    <recommendedName>
        <fullName evidence="2 8">Thymidine kinase</fullName>
        <ecNumber evidence="2 8">2.7.1.21</ecNumber>
    </recommendedName>
</protein>
<dbReference type="EMBL" id="BAABCN010000003">
    <property type="protein sequence ID" value="GAA3875963.1"/>
    <property type="molecule type" value="Genomic_DNA"/>
</dbReference>
<keyword evidence="12" id="KW-1185">Reference proteome</keyword>
<proteinExistence type="inferred from homology"/>
<comment type="catalytic activity">
    <reaction evidence="8">
        <text>thymidine + ATP = dTMP + ADP + H(+)</text>
        <dbReference type="Rhea" id="RHEA:19129"/>
        <dbReference type="ChEBI" id="CHEBI:15378"/>
        <dbReference type="ChEBI" id="CHEBI:17748"/>
        <dbReference type="ChEBI" id="CHEBI:30616"/>
        <dbReference type="ChEBI" id="CHEBI:63528"/>
        <dbReference type="ChEBI" id="CHEBI:456216"/>
        <dbReference type="EC" id="2.7.1.21"/>
    </reaction>
</comment>
<dbReference type="Proteomes" id="UP001501803">
    <property type="component" value="Unassembled WGS sequence"/>
</dbReference>
<feature type="compositionally biased region" description="Pro residues" evidence="10">
    <location>
        <begin position="234"/>
        <end position="244"/>
    </location>
</feature>
<dbReference type="InterPro" id="IPR001267">
    <property type="entry name" value="Thymidine_kinase"/>
</dbReference>